<dbReference type="InterPro" id="IPR008780">
    <property type="entry name" value="Plasmodium_Vir"/>
</dbReference>
<sequence length="350" mass="40138">MATEDDPDINGLQSEIIYYKLNKASDDYTQDSKDFWNTVIAYHPMNKLGIFPSLAKGFYYVSKMNELDTYYDERWNFLYFWAGIKMLENLGSSDSSQGFSFTDLMDLLKMVRSINDNGSSYMDDMLKMNKDNFKDLKDVYDYLENYKSIDLKIDSSGNSPCTARYKEYVTKAHELYKREKEKCQRNNKDEYCRILNSFLLKHEKTFITQPKCTGTKPVNPHSEEENPKHTMDSEGSGVHHKVHGQGAQTLFSPLGDSGQTRGIPLPGGDVPPSSRSTNAISTVFPLLGTASLAFFFLKFTPLGSSLYNRIFSKQIIRTNVEESQELLENSYEFPNTNIEENSHHIGYHNM</sequence>
<reference evidence="3" key="1">
    <citation type="submission" date="2016-05" db="EMBL/GenBank/DDBJ databases">
        <authorList>
            <person name="Naeem Raeece"/>
        </authorList>
    </citation>
    <scope>NUCLEOTIDE SEQUENCE [LARGE SCALE GENOMIC DNA]</scope>
</reference>
<evidence type="ECO:0000256" key="1">
    <source>
        <dbReference type="SAM" id="MobiDB-lite"/>
    </source>
</evidence>
<gene>
    <name evidence="2" type="ORF">POVCU1_082380</name>
</gene>
<evidence type="ECO:0000313" key="2">
    <source>
        <dbReference type="EMBL" id="SBT02937.1"/>
    </source>
</evidence>
<proteinExistence type="predicted"/>
<dbReference type="AlphaFoldDB" id="A0A1A8XCK0"/>
<dbReference type="Pfam" id="PF05795">
    <property type="entry name" value="Plasmodium_Vir"/>
    <property type="match status" value="1"/>
</dbReference>
<feature type="region of interest" description="Disordered" evidence="1">
    <location>
        <begin position="211"/>
        <end position="241"/>
    </location>
</feature>
<protein>
    <submittedName>
        <fullName evidence="2">PIR Superfamily Protein</fullName>
    </submittedName>
</protein>
<feature type="compositionally biased region" description="Basic and acidic residues" evidence="1">
    <location>
        <begin position="221"/>
        <end position="232"/>
    </location>
</feature>
<name>A0A1A8XCK0_PLAOA</name>
<dbReference type="Proteomes" id="UP000078546">
    <property type="component" value="Unassembled WGS sequence"/>
</dbReference>
<organism evidence="2 3">
    <name type="scientific">Plasmodium ovale curtisi</name>
    <dbReference type="NCBI Taxonomy" id="864141"/>
    <lineage>
        <taxon>Eukaryota</taxon>
        <taxon>Sar</taxon>
        <taxon>Alveolata</taxon>
        <taxon>Apicomplexa</taxon>
        <taxon>Aconoidasida</taxon>
        <taxon>Haemosporida</taxon>
        <taxon>Plasmodiidae</taxon>
        <taxon>Plasmodium</taxon>
        <taxon>Plasmodium (Plasmodium)</taxon>
    </lineage>
</organism>
<accession>A0A1A8XCK0</accession>
<evidence type="ECO:0000313" key="3">
    <source>
        <dbReference type="Proteomes" id="UP000078546"/>
    </source>
</evidence>
<dbReference type="EMBL" id="FLQV01003892">
    <property type="protein sequence ID" value="SBT02937.1"/>
    <property type="molecule type" value="Genomic_DNA"/>
</dbReference>